<dbReference type="PROSITE" id="PS50888">
    <property type="entry name" value="BHLH"/>
    <property type="match status" value="1"/>
</dbReference>
<dbReference type="SUPFAM" id="SSF47459">
    <property type="entry name" value="HLH, helix-loop-helix DNA-binding domain"/>
    <property type="match status" value="1"/>
</dbReference>
<evidence type="ECO:0000256" key="5">
    <source>
        <dbReference type="SAM" id="Coils"/>
    </source>
</evidence>
<dbReference type="GO" id="GO:0080090">
    <property type="term" value="P:regulation of primary metabolic process"/>
    <property type="evidence" value="ECO:0007669"/>
    <property type="project" value="UniProtKB-ARBA"/>
</dbReference>
<dbReference type="Proteomes" id="UP000289340">
    <property type="component" value="Chromosome 3"/>
</dbReference>
<dbReference type="Pfam" id="PF00010">
    <property type="entry name" value="HLH"/>
    <property type="match status" value="1"/>
</dbReference>
<feature type="coiled-coil region" evidence="5">
    <location>
        <begin position="235"/>
        <end position="262"/>
    </location>
</feature>
<feature type="domain" description="BHLH" evidence="7">
    <location>
        <begin position="196"/>
        <end position="245"/>
    </location>
</feature>
<evidence type="ECO:0000259" key="7">
    <source>
        <dbReference type="PROSITE" id="PS50888"/>
    </source>
</evidence>
<evidence type="ECO:0000313" key="8">
    <source>
        <dbReference type="EMBL" id="KHN47580.1"/>
    </source>
</evidence>
<dbReference type="AlphaFoldDB" id="A0A0B2SRQ5"/>
<feature type="region of interest" description="Disordered" evidence="6">
    <location>
        <begin position="1"/>
        <end position="29"/>
    </location>
</feature>
<comment type="subcellular location">
    <subcellularLocation>
        <location evidence="1">Nucleus</location>
    </subcellularLocation>
</comment>
<dbReference type="EMBL" id="KN640496">
    <property type="protein sequence ID" value="KHN47580.1"/>
    <property type="molecule type" value="Genomic_DNA"/>
</dbReference>
<evidence type="ECO:0000256" key="6">
    <source>
        <dbReference type="SAM" id="MobiDB-lite"/>
    </source>
</evidence>
<dbReference type="Gramene" id="XM_028369167.1">
    <property type="protein sequence ID" value="XP_028224968.1"/>
    <property type="gene ID" value="LOC114406462"/>
</dbReference>
<dbReference type="PANTHER" id="PTHR45959:SF2">
    <property type="entry name" value="BHLH TRANSCRIPTION FACTOR"/>
    <property type="match status" value="1"/>
</dbReference>
<evidence type="ECO:0000256" key="4">
    <source>
        <dbReference type="ARBA" id="ARBA00023242"/>
    </source>
</evidence>
<evidence type="ECO:0000256" key="1">
    <source>
        <dbReference type="ARBA" id="ARBA00004123"/>
    </source>
</evidence>
<evidence type="ECO:0000313" key="10">
    <source>
        <dbReference type="Proteomes" id="UP000289340"/>
    </source>
</evidence>
<dbReference type="Proteomes" id="UP000053555">
    <property type="component" value="Unassembled WGS sequence"/>
</dbReference>
<dbReference type="SMR" id="A0A0B2SRQ5"/>
<keyword evidence="2" id="KW-0805">Transcription regulation</keyword>
<dbReference type="InterPro" id="IPR054502">
    <property type="entry name" value="bHLH-TF_ACT-like_plant"/>
</dbReference>
<evidence type="ECO:0000256" key="2">
    <source>
        <dbReference type="ARBA" id="ARBA00023015"/>
    </source>
</evidence>
<keyword evidence="4" id="KW-0539">Nucleus</keyword>
<dbReference type="Pfam" id="PF22754">
    <property type="entry name" value="bHLH-TF_ACT-like_plant"/>
    <property type="match status" value="1"/>
</dbReference>
<protein>
    <submittedName>
        <fullName evidence="8 9">Transcription factor bHLH25</fullName>
    </submittedName>
</protein>
<dbReference type="EMBL" id="QZWG01000003">
    <property type="protein sequence ID" value="RZC20039.1"/>
    <property type="molecule type" value="Genomic_DNA"/>
</dbReference>
<dbReference type="GO" id="GO:0005634">
    <property type="term" value="C:nucleus"/>
    <property type="evidence" value="ECO:0007669"/>
    <property type="project" value="UniProtKB-SubCell"/>
</dbReference>
<reference evidence="8" key="1">
    <citation type="submission" date="2014-07" db="EMBL/GenBank/DDBJ databases">
        <title>Identification of a novel salt tolerance gene in wild soybean by whole-genome sequencing.</title>
        <authorList>
            <person name="Lam H.-M."/>
            <person name="Qi X."/>
            <person name="Li M.-W."/>
            <person name="Liu X."/>
            <person name="Xie M."/>
            <person name="Ni M."/>
            <person name="Xu X."/>
        </authorList>
    </citation>
    <scope>NUCLEOTIDE SEQUENCE [LARGE SCALE GENOMIC DNA]</scope>
    <source>
        <tissue evidence="8">Root</tissue>
    </source>
</reference>
<dbReference type="Gene3D" id="4.10.280.10">
    <property type="entry name" value="Helix-loop-helix DNA-binding domain"/>
    <property type="match status" value="1"/>
</dbReference>
<organism evidence="8">
    <name type="scientific">Glycine soja</name>
    <name type="common">Wild soybean</name>
    <dbReference type="NCBI Taxonomy" id="3848"/>
    <lineage>
        <taxon>Eukaryota</taxon>
        <taxon>Viridiplantae</taxon>
        <taxon>Streptophyta</taxon>
        <taxon>Embryophyta</taxon>
        <taxon>Tracheophyta</taxon>
        <taxon>Spermatophyta</taxon>
        <taxon>Magnoliopsida</taxon>
        <taxon>eudicotyledons</taxon>
        <taxon>Gunneridae</taxon>
        <taxon>Pentapetalae</taxon>
        <taxon>rosids</taxon>
        <taxon>fabids</taxon>
        <taxon>Fabales</taxon>
        <taxon>Fabaceae</taxon>
        <taxon>Papilionoideae</taxon>
        <taxon>50 kb inversion clade</taxon>
        <taxon>NPAAA clade</taxon>
        <taxon>indigoferoid/millettioid clade</taxon>
        <taxon>Phaseoleae</taxon>
        <taxon>Glycine</taxon>
        <taxon>Glycine subgen. Soja</taxon>
    </lineage>
</organism>
<name>A0A0B2SRQ5_GLYSO</name>
<dbReference type="GO" id="GO:0046983">
    <property type="term" value="F:protein dimerization activity"/>
    <property type="evidence" value="ECO:0007669"/>
    <property type="project" value="InterPro"/>
</dbReference>
<evidence type="ECO:0000313" key="9">
    <source>
        <dbReference type="EMBL" id="RZC20039.1"/>
    </source>
</evidence>
<evidence type="ECO:0000256" key="3">
    <source>
        <dbReference type="ARBA" id="ARBA00023163"/>
    </source>
</evidence>
<dbReference type="InterPro" id="IPR036638">
    <property type="entry name" value="HLH_DNA-bd_sf"/>
</dbReference>
<feature type="compositionally biased region" description="Polar residues" evidence="6">
    <location>
        <begin position="17"/>
        <end position="27"/>
    </location>
</feature>
<keyword evidence="10" id="KW-1185">Reference proteome</keyword>
<keyword evidence="5" id="KW-0175">Coiled coil</keyword>
<sequence length="390" mass="44144">MEDSWENWISSLEMGEDNNSNGQSHTNSLDRDKLLTGIDLEPPDFSFHQSDHHHHHTYTMSYNHHHSNNNDFPTTSTMGSSSLSYDEDASFDERHGKMLKCNSSNSINISQDVANSHIPSSSSAPSKSTFILSFENSTVEPALHDRVPNYYNNSPNKHFEATCSSLLSSEITLISSDHVITKPKAKQGAKKYRTSSEIKDHIMAERKRRQDLTERFIALSATIPGLKKTDKAYILQEAITYMKQLQERVKVLENENKRKTTYSKIFIKKSQVCSREEATSSCETNSNYRSTPPPLPQVEARMLEKEVLIGIHCQKQKDIVLKIMALLQNLHLSLASSSVLPFGTSTVKVTIIAQMGDKYGMTVNDLVKRLRQDLLKSHDIQESHSKECQI</sequence>
<gene>
    <name evidence="9" type="ORF">D0Y65_006752</name>
    <name evidence="8" type="ORF">glysoja_044195</name>
</gene>
<dbReference type="PANTHER" id="PTHR45959">
    <property type="entry name" value="BHLH TRANSCRIPTION FACTOR"/>
    <property type="match status" value="1"/>
</dbReference>
<accession>A0A0B2SRQ5</accession>
<dbReference type="SMART" id="SM00353">
    <property type="entry name" value="HLH"/>
    <property type="match status" value="1"/>
</dbReference>
<dbReference type="InterPro" id="IPR052610">
    <property type="entry name" value="bHLH_transcription_regulator"/>
</dbReference>
<keyword evidence="3" id="KW-0804">Transcription</keyword>
<dbReference type="InterPro" id="IPR011598">
    <property type="entry name" value="bHLH_dom"/>
</dbReference>
<reference evidence="9 10" key="2">
    <citation type="submission" date="2018-09" db="EMBL/GenBank/DDBJ databases">
        <title>A high-quality reference genome of wild soybean provides a powerful tool to mine soybean genomes.</title>
        <authorList>
            <person name="Xie M."/>
            <person name="Chung C.Y.L."/>
            <person name="Li M.-W."/>
            <person name="Wong F.-L."/>
            <person name="Chan T.-F."/>
            <person name="Lam H.-M."/>
        </authorList>
    </citation>
    <scope>NUCLEOTIDE SEQUENCE [LARGE SCALE GENOMIC DNA]</scope>
    <source>
        <strain evidence="10">cv. W05</strain>
        <tissue evidence="9">Hypocotyl of etiolated seedlings</tissue>
    </source>
</reference>
<proteinExistence type="predicted"/>